<dbReference type="SMART" id="SM00408">
    <property type="entry name" value="IGc2"/>
    <property type="match status" value="3"/>
</dbReference>
<dbReference type="InterPro" id="IPR003599">
    <property type="entry name" value="Ig_sub"/>
</dbReference>
<evidence type="ECO:0000259" key="19">
    <source>
        <dbReference type="PROSITE" id="PS50835"/>
    </source>
</evidence>
<feature type="region of interest" description="Disordered" evidence="16">
    <location>
        <begin position="873"/>
        <end position="1068"/>
    </location>
</feature>
<dbReference type="PROSITE" id="PS50835">
    <property type="entry name" value="IG_LIKE"/>
    <property type="match status" value="3"/>
</dbReference>
<dbReference type="PANTHER" id="PTHR44170">
    <property type="entry name" value="PROTEIN SIDEKICK"/>
    <property type="match status" value="1"/>
</dbReference>
<evidence type="ECO:0000259" key="20">
    <source>
        <dbReference type="PROSITE" id="PS50853"/>
    </source>
</evidence>
<keyword evidence="4 18" id="KW-0732">Signal</keyword>
<evidence type="ECO:0000256" key="17">
    <source>
        <dbReference type="SAM" id="Phobius"/>
    </source>
</evidence>
<dbReference type="Gene3D" id="2.60.40.10">
    <property type="entry name" value="Immunoglobulins"/>
    <property type="match status" value="6"/>
</dbReference>
<keyword evidence="3 17" id="KW-0812">Transmembrane</keyword>
<protein>
    <recommendedName>
        <fullName evidence="15">Interference hedgehog</fullName>
    </recommendedName>
</protein>
<dbReference type="CDD" id="cd00096">
    <property type="entry name" value="Ig"/>
    <property type="match status" value="1"/>
</dbReference>
<feature type="compositionally biased region" description="Low complexity" evidence="16">
    <location>
        <begin position="965"/>
        <end position="1009"/>
    </location>
</feature>
<dbReference type="PANTHER" id="PTHR44170:SF33">
    <property type="entry name" value="BROTHER OF IHOG, ISOFORM G-RELATED"/>
    <property type="match status" value="1"/>
</dbReference>
<comment type="subunit">
    <text evidence="14">Homodimer. Heterotetramer; 2 iHog chains bind 2 hh chains when facilitated by heparin, heparin is required to promote high-affinity interactions between hh and iHog.</text>
</comment>
<feature type="chain" id="PRO_5047159103" description="Interference hedgehog" evidence="18">
    <location>
        <begin position="25"/>
        <end position="1068"/>
    </location>
</feature>
<feature type="compositionally biased region" description="Low complexity" evidence="16">
    <location>
        <begin position="926"/>
        <end position="935"/>
    </location>
</feature>
<organism evidence="21 22">
    <name type="scientific">Drosophila arizonae</name>
    <name type="common">Fruit fly</name>
    <dbReference type="NCBI Taxonomy" id="7263"/>
    <lineage>
        <taxon>Eukaryota</taxon>
        <taxon>Metazoa</taxon>
        <taxon>Ecdysozoa</taxon>
        <taxon>Arthropoda</taxon>
        <taxon>Hexapoda</taxon>
        <taxon>Insecta</taxon>
        <taxon>Pterygota</taxon>
        <taxon>Neoptera</taxon>
        <taxon>Endopterygota</taxon>
        <taxon>Diptera</taxon>
        <taxon>Brachycera</taxon>
        <taxon>Muscomorpha</taxon>
        <taxon>Ephydroidea</taxon>
        <taxon>Drosophilidae</taxon>
        <taxon>Drosophila</taxon>
    </lineage>
</organism>
<dbReference type="InterPro" id="IPR036179">
    <property type="entry name" value="Ig-like_dom_sf"/>
</dbReference>
<feature type="domain" description="Ig-like" evidence="19">
    <location>
        <begin position="335"/>
        <end position="422"/>
    </location>
</feature>
<feature type="compositionally biased region" description="Basic and acidic residues" evidence="16">
    <location>
        <begin position="913"/>
        <end position="922"/>
    </location>
</feature>
<feature type="domain" description="Fibronectin type-III" evidence="20">
    <location>
        <begin position="477"/>
        <end position="606"/>
    </location>
</feature>
<evidence type="ECO:0000256" key="15">
    <source>
        <dbReference type="ARBA" id="ARBA00041099"/>
    </source>
</evidence>
<dbReference type="InterPro" id="IPR036116">
    <property type="entry name" value="FN3_sf"/>
</dbReference>
<evidence type="ECO:0000313" key="22">
    <source>
        <dbReference type="RefSeq" id="XP_017869798.1"/>
    </source>
</evidence>
<dbReference type="GeneID" id="108618336"/>
<dbReference type="InterPro" id="IPR003598">
    <property type="entry name" value="Ig_sub2"/>
</dbReference>
<comment type="subcellular location">
    <subcellularLocation>
        <location evidence="1">Membrane</location>
        <topology evidence="1">Single-pass type I membrane protein</topology>
    </subcellularLocation>
</comment>
<evidence type="ECO:0000256" key="6">
    <source>
        <dbReference type="ARBA" id="ARBA00022974"/>
    </source>
</evidence>
<feature type="region of interest" description="Disordered" evidence="16">
    <location>
        <begin position="526"/>
        <end position="571"/>
    </location>
</feature>
<dbReference type="PROSITE" id="PS50853">
    <property type="entry name" value="FN3"/>
    <property type="match status" value="2"/>
</dbReference>
<keyword evidence="6" id="KW-0654">Proteoglycan</keyword>
<evidence type="ECO:0000256" key="16">
    <source>
        <dbReference type="SAM" id="MobiDB-lite"/>
    </source>
</evidence>
<dbReference type="SUPFAM" id="SSF49265">
    <property type="entry name" value="Fibronectin type III"/>
    <property type="match status" value="1"/>
</dbReference>
<dbReference type="Pfam" id="PF13927">
    <property type="entry name" value="Ig_3"/>
    <property type="match status" value="3"/>
</dbReference>
<evidence type="ECO:0000256" key="9">
    <source>
        <dbReference type="ARBA" id="ARBA00023157"/>
    </source>
</evidence>
<dbReference type="Proteomes" id="UP000694904">
    <property type="component" value="Chromosome X"/>
</dbReference>
<keyword evidence="7 17" id="KW-1133">Transmembrane helix</keyword>
<feature type="compositionally biased region" description="Low complexity" evidence="16">
    <location>
        <begin position="888"/>
        <end position="901"/>
    </location>
</feature>
<evidence type="ECO:0000256" key="18">
    <source>
        <dbReference type="SAM" id="SignalP"/>
    </source>
</evidence>
<evidence type="ECO:0000256" key="4">
    <source>
        <dbReference type="ARBA" id="ARBA00022729"/>
    </source>
</evidence>
<keyword evidence="11" id="KW-0393">Immunoglobulin domain</keyword>
<sequence>MCRRITSVPRLLAVLSYLIASCSCSNSNSNSDSNSSNMLGVYIERAPESAIAPKGDEVVFECELNLQPDRLEWRFRPSSSEPYRYLRPAAGYNVTSSNEERTWKLRIYVNAQTLGDYQCVAWYGPGAIASTPARLTLVSISIDNPSVGRHAVRWSVAPKNCVLLRCGSVSSSPPAIWSFYRNGEKLPQTELLPGAAGALVLNSVSAKDAGNYTCAATNAITGVELRLPQVIDLRVDYTDRTPPYFLLQQPATQVAARPGETVVLECPGVGSPRPGAVWSSPNVPNIYHNRSRVLAYGLQITDIRPEDQGSYVCRLDNGIAPVLVHMIKLSVLERPRILRGPDPTLTNEGDSLALECAATGHPEPDIYWLINGEDASNDNETLIEHGRLLIHHVQKRHAGVVQCFARNQLGEVTSERARACVSVSVSLFCLLSLSDVRGPRAVQLATKEENCHFILHHKCLWKNCYNEKITFAANMVPPSRPNVTRLADDAVMLRWNVPKNDGLPIQFFKVQYRMLGDNARKIPRENWHTTNENIPYGRQQQRERERDRDRDRDHQRDHHEPALKNFTSSVTGLRPDRNYRFRIIAVYSNNDNKEGNTSAKFFLRRGAAKSNLPVPELREIESYSESAVVLHWTLASTSATQLHNIDGYYAYYRPASSVSDYLKATVDGGHARRFKIDQLEPGTAYEFKLQSFNAHAASEFSEIKQGRTTKSASQTPPAVAPAPNGKPSEQHENSIYPVIAGAAGGGLLLLIAIAVACLCLRRRNNSQPEDENKPQLDHIQADFVTSAVLGVAPHHNHNHGHGHKPGDLRRLNGVIPRMNITPNPLAQDPTADKGNAMVVAAAAALHQPGLHHAQPYHAPGTPTFAHKRHDFQQLQAPPPVPPHATYYQQQQQHQQQQQQQQLLAGGASPMLDQQRRTLERSVRSLQQQQQQQQQQHPSYGLDDGQATPTRIPSLRRQRRASGSQPHSSHTNLNNHHSSSNNNNNNNNNNISSHNNNNNNSNNNNNNVPHHLLHHHATHHHPHNVGIPHVPGSPRVQRSPMPARALIKRTRLGSHTDNISSGSLNSIEV</sequence>
<dbReference type="PROSITE" id="PS51257">
    <property type="entry name" value="PROKAR_LIPOPROTEIN"/>
    <property type="match status" value="1"/>
</dbReference>
<keyword evidence="9" id="KW-1015">Disulfide bond</keyword>
<evidence type="ECO:0000256" key="13">
    <source>
        <dbReference type="ARBA" id="ARBA00038144"/>
    </source>
</evidence>
<evidence type="ECO:0000256" key="3">
    <source>
        <dbReference type="ARBA" id="ARBA00022692"/>
    </source>
</evidence>
<feature type="compositionally biased region" description="Polar residues" evidence="16">
    <location>
        <begin position="706"/>
        <end position="716"/>
    </location>
</feature>
<feature type="domain" description="Ig-like" evidence="19">
    <location>
        <begin position="145"/>
        <end position="226"/>
    </location>
</feature>
<evidence type="ECO:0000256" key="12">
    <source>
        <dbReference type="ARBA" id="ARBA00037573"/>
    </source>
</evidence>
<comment type="function">
    <text evidence="12">Mediates response to the active Hedgehog (Hh) protein signal in embryos, functioning upstream or at the level of patched (ptc).</text>
</comment>
<evidence type="ECO:0000256" key="1">
    <source>
        <dbReference type="ARBA" id="ARBA00004479"/>
    </source>
</evidence>
<feature type="region of interest" description="Disordered" evidence="16">
    <location>
        <begin position="703"/>
        <end position="731"/>
    </location>
</feature>
<feature type="domain" description="Fibronectin type-III" evidence="20">
    <location>
        <begin position="614"/>
        <end position="712"/>
    </location>
</feature>
<evidence type="ECO:0000256" key="10">
    <source>
        <dbReference type="ARBA" id="ARBA00023180"/>
    </source>
</evidence>
<keyword evidence="2" id="KW-0358">Heparin-binding</keyword>
<keyword evidence="21" id="KW-1185">Reference proteome</keyword>
<dbReference type="InterPro" id="IPR003961">
    <property type="entry name" value="FN3_dom"/>
</dbReference>
<reference evidence="22" key="3">
    <citation type="submission" date="2025-08" db="UniProtKB">
        <authorList>
            <consortium name="RefSeq"/>
        </authorList>
    </citation>
    <scope>IDENTIFICATION</scope>
    <source>
        <tissue evidence="22">Whole organism</tissue>
    </source>
</reference>
<feature type="compositionally biased region" description="Basic and acidic residues" evidence="16">
    <location>
        <begin position="540"/>
        <end position="562"/>
    </location>
</feature>
<comment type="similarity">
    <text evidence="13">Belongs to the immunoglobulin superfamily. IHOG family.</text>
</comment>
<evidence type="ECO:0000256" key="11">
    <source>
        <dbReference type="ARBA" id="ARBA00023319"/>
    </source>
</evidence>
<feature type="transmembrane region" description="Helical" evidence="17">
    <location>
        <begin position="735"/>
        <end position="760"/>
    </location>
</feature>
<dbReference type="InterPro" id="IPR007110">
    <property type="entry name" value="Ig-like_dom"/>
</dbReference>
<evidence type="ECO:0000313" key="21">
    <source>
        <dbReference type="Proteomes" id="UP000694904"/>
    </source>
</evidence>
<evidence type="ECO:0000256" key="14">
    <source>
        <dbReference type="ARBA" id="ARBA00038530"/>
    </source>
</evidence>
<evidence type="ECO:0000256" key="7">
    <source>
        <dbReference type="ARBA" id="ARBA00022989"/>
    </source>
</evidence>
<feature type="compositionally biased region" description="Polar residues" evidence="16">
    <location>
        <begin position="1052"/>
        <end position="1068"/>
    </location>
</feature>
<keyword evidence="10" id="KW-0325">Glycoprotein</keyword>
<evidence type="ECO:0000256" key="5">
    <source>
        <dbReference type="ARBA" id="ARBA00022737"/>
    </source>
</evidence>
<dbReference type="SMART" id="SM00409">
    <property type="entry name" value="IG"/>
    <property type="match status" value="4"/>
</dbReference>
<dbReference type="SMART" id="SM00060">
    <property type="entry name" value="FN3"/>
    <property type="match status" value="2"/>
</dbReference>
<gene>
    <name evidence="22" type="primary">LOC108618336</name>
</gene>
<feature type="signal peptide" evidence="18">
    <location>
        <begin position="1"/>
        <end position="24"/>
    </location>
</feature>
<dbReference type="CDD" id="cd00063">
    <property type="entry name" value="FN3"/>
    <property type="match status" value="2"/>
</dbReference>
<evidence type="ECO:0000256" key="2">
    <source>
        <dbReference type="ARBA" id="ARBA00022674"/>
    </source>
</evidence>
<name>A0ABM1PRG2_DROAR</name>
<reference evidence="21" key="2">
    <citation type="journal article" date="2016" name="G3 (Bethesda)">
        <title>Genome Evolution in Three Species of Cactophilic Drosophila.</title>
        <authorList>
            <person name="Sanchez-Flores A."/>
            <person name="Penazola F."/>
            <person name="Carpinteyro-Ponce J."/>
            <person name="Nazario-Yepiz N."/>
            <person name="Abreu-Goodger C."/>
            <person name="Machado C.A."/>
            <person name="Markow T.A."/>
        </authorList>
    </citation>
    <scope>NUCLEOTIDE SEQUENCE [LARGE SCALE GENOMIC DNA]</scope>
</reference>
<dbReference type="RefSeq" id="XP_017869798.1">
    <property type="nucleotide sequence ID" value="XM_018014309.1"/>
</dbReference>
<evidence type="ECO:0000256" key="8">
    <source>
        <dbReference type="ARBA" id="ARBA00023136"/>
    </source>
</evidence>
<accession>A0ABM1PRG2</accession>
<reference evidence="21" key="1">
    <citation type="journal article" date="1997" name="Nucleic Acids Res.">
        <title>tRNAscan-SE: a program for improved detection of transfer RNA genes in genomic sequence.</title>
        <authorList>
            <person name="Lowe T.M."/>
            <person name="Eddy S.R."/>
        </authorList>
    </citation>
    <scope>NUCLEOTIDE SEQUENCE [LARGE SCALE GENOMIC DNA]</scope>
</reference>
<dbReference type="SUPFAM" id="SSF48726">
    <property type="entry name" value="Immunoglobulin"/>
    <property type="match status" value="4"/>
</dbReference>
<keyword evidence="8 17" id="KW-0472">Membrane</keyword>
<feature type="domain" description="Ig-like" evidence="19">
    <location>
        <begin position="243"/>
        <end position="330"/>
    </location>
</feature>
<keyword evidence="5" id="KW-0677">Repeat</keyword>
<proteinExistence type="inferred from homology"/>
<dbReference type="Pfam" id="PF00041">
    <property type="entry name" value="fn3"/>
    <property type="match status" value="2"/>
</dbReference>
<dbReference type="InterPro" id="IPR013783">
    <property type="entry name" value="Ig-like_fold"/>
</dbReference>
<feature type="compositionally biased region" description="Basic residues" evidence="16">
    <location>
        <begin position="1010"/>
        <end position="1022"/>
    </location>
</feature>